<comment type="caution">
    <text evidence="9">The sequence shown here is derived from an EMBL/GenBank/DDBJ whole genome shotgun (WGS) entry which is preliminary data.</text>
</comment>
<keyword evidence="4 7" id="KW-0812">Transmembrane</keyword>
<keyword evidence="6 7" id="KW-0472">Membrane</keyword>
<feature type="transmembrane region" description="Helical" evidence="7">
    <location>
        <begin position="99"/>
        <end position="123"/>
    </location>
</feature>
<evidence type="ECO:0000313" key="10">
    <source>
        <dbReference type="Proteomes" id="UP000225706"/>
    </source>
</evidence>
<evidence type="ECO:0000313" key="9">
    <source>
        <dbReference type="EMBL" id="PFX13189.1"/>
    </source>
</evidence>
<evidence type="ECO:0000256" key="1">
    <source>
        <dbReference type="ARBA" id="ARBA00004651"/>
    </source>
</evidence>
<keyword evidence="3" id="KW-1003">Cell membrane</keyword>
<sequence length="447" mass="51790">MSTASATVERPRGLGKPEKMVESMGAGSKMFCCKLIKRVTDRRPQITEVDPEAKFWQQRGQCSRFALVNPLFIALMFLVDVVMDCKMAATHYEGGDHKWAAYTLGVIIFSQVFTEILSAIFYHDDLTNEGKTSWLKHFKLRVKPWLCAIHLILCGRFLRCFQIFKTVRLIRRIDEPHEDNCQLYRLYISQLQDSSTLSVVEAFTEEAPQVALQMYILVQKSSLDWTSFANWFILVTIIKSLCLFSFNLLTFVRMLRLGKQDSQLLELFSFASLLHFTWRLSMVASRILALVLYASLYKAMIYAVLCVHLFFSYLLLRGQPNNYFEDGSVKDKFLRFAFTVVSVFCFFPLAGKRTRKWGGPYYLVTFIENSILLLVWYFYSDWKHFSRVMMLMAGWGLFLLGLLSLLLYYGIFHPSFKDQEDVGPCVIPSSTPKLTRQNVILQFESTV</sequence>
<feature type="transmembrane region" description="Helical" evidence="7">
    <location>
        <begin position="62"/>
        <end position="79"/>
    </location>
</feature>
<name>A0A2B4R8N8_STYPI</name>
<dbReference type="InterPro" id="IPR050895">
    <property type="entry name" value="XK-related_scramblase"/>
</dbReference>
<protein>
    <recommendedName>
        <fullName evidence="7">XK-related protein</fullName>
    </recommendedName>
</protein>
<reference evidence="10" key="1">
    <citation type="journal article" date="2017" name="bioRxiv">
        <title>Comparative analysis of the genomes of Stylophora pistillata and Acropora digitifera provides evidence for extensive differences between species of corals.</title>
        <authorList>
            <person name="Voolstra C.R."/>
            <person name="Li Y."/>
            <person name="Liew Y.J."/>
            <person name="Baumgarten S."/>
            <person name="Zoccola D."/>
            <person name="Flot J.-F."/>
            <person name="Tambutte S."/>
            <person name="Allemand D."/>
            <person name="Aranda M."/>
        </authorList>
    </citation>
    <scope>NUCLEOTIDE SEQUENCE [LARGE SCALE GENOMIC DNA]</scope>
</reference>
<comment type="subcellular location">
    <subcellularLocation>
        <location evidence="1">Cell membrane</location>
        <topology evidence="1">Multi-pass membrane protein</topology>
    </subcellularLocation>
    <subcellularLocation>
        <location evidence="7">Membrane</location>
        <topology evidence="7">Multi-pass membrane protein</topology>
    </subcellularLocation>
</comment>
<dbReference type="AlphaFoldDB" id="A0A2B4R8N8"/>
<dbReference type="Proteomes" id="UP000225706">
    <property type="component" value="Unassembled WGS sequence"/>
</dbReference>
<evidence type="ECO:0000256" key="8">
    <source>
        <dbReference type="SAM" id="MobiDB-lite"/>
    </source>
</evidence>
<feature type="transmembrane region" description="Helical" evidence="7">
    <location>
        <begin position="287"/>
        <end position="311"/>
    </location>
</feature>
<accession>A0A2B4R8N8</accession>
<keyword evidence="10" id="KW-1185">Reference proteome</keyword>
<keyword evidence="5 7" id="KW-1133">Transmembrane helix</keyword>
<evidence type="ECO:0000256" key="2">
    <source>
        <dbReference type="ARBA" id="ARBA00008789"/>
    </source>
</evidence>
<dbReference type="InterPro" id="IPR018629">
    <property type="entry name" value="XK-rel"/>
</dbReference>
<dbReference type="EMBL" id="LSMT01001045">
    <property type="protein sequence ID" value="PFX13189.1"/>
    <property type="molecule type" value="Genomic_DNA"/>
</dbReference>
<organism evidence="9 10">
    <name type="scientific">Stylophora pistillata</name>
    <name type="common">Smooth cauliflower coral</name>
    <dbReference type="NCBI Taxonomy" id="50429"/>
    <lineage>
        <taxon>Eukaryota</taxon>
        <taxon>Metazoa</taxon>
        <taxon>Cnidaria</taxon>
        <taxon>Anthozoa</taxon>
        <taxon>Hexacorallia</taxon>
        <taxon>Scleractinia</taxon>
        <taxon>Astrocoeniina</taxon>
        <taxon>Pocilloporidae</taxon>
        <taxon>Stylophora</taxon>
    </lineage>
</organism>
<feature type="transmembrane region" description="Helical" evidence="7">
    <location>
        <begin position="332"/>
        <end position="349"/>
    </location>
</feature>
<evidence type="ECO:0000256" key="6">
    <source>
        <dbReference type="ARBA" id="ARBA00023136"/>
    </source>
</evidence>
<feature type="transmembrane region" description="Helical" evidence="7">
    <location>
        <begin position="264"/>
        <end position="281"/>
    </location>
</feature>
<evidence type="ECO:0000256" key="7">
    <source>
        <dbReference type="RuleBase" id="RU910716"/>
    </source>
</evidence>
<evidence type="ECO:0000256" key="5">
    <source>
        <dbReference type="ARBA" id="ARBA00022989"/>
    </source>
</evidence>
<feature type="transmembrane region" description="Helical" evidence="7">
    <location>
        <begin position="391"/>
        <end position="411"/>
    </location>
</feature>
<evidence type="ECO:0000256" key="4">
    <source>
        <dbReference type="ARBA" id="ARBA00022692"/>
    </source>
</evidence>
<dbReference type="PANTHER" id="PTHR16024">
    <property type="entry name" value="XK-RELATED PROTEIN"/>
    <property type="match status" value="1"/>
</dbReference>
<dbReference type="PANTHER" id="PTHR16024:SF6">
    <property type="entry name" value="XK-RELATED PROTEIN"/>
    <property type="match status" value="1"/>
</dbReference>
<feature type="compositionally biased region" description="Basic and acidic residues" evidence="8">
    <location>
        <begin position="9"/>
        <end position="20"/>
    </location>
</feature>
<proteinExistence type="inferred from homology"/>
<feature type="transmembrane region" description="Helical" evidence="7">
    <location>
        <begin position="361"/>
        <end position="379"/>
    </location>
</feature>
<comment type="similarity">
    <text evidence="2 7">Belongs to the XK family.</text>
</comment>
<dbReference type="GO" id="GO:0005886">
    <property type="term" value="C:plasma membrane"/>
    <property type="evidence" value="ECO:0007669"/>
    <property type="project" value="UniProtKB-SubCell"/>
</dbReference>
<dbReference type="OrthoDB" id="6136301at2759"/>
<feature type="transmembrane region" description="Helical" evidence="7">
    <location>
        <begin position="231"/>
        <end position="252"/>
    </location>
</feature>
<feature type="region of interest" description="Disordered" evidence="8">
    <location>
        <begin position="1"/>
        <end position="20"/>
    </location>
</feature>
<dbReference type="Pfam" id="PF09815">
    <property type="entry name" value="XK-related"/>
    <property type="match status" value="1"/>
</dbReference>
<gene>
    <name evidence="9" type="primary">xkr6</name>
    <name evidence="9" type="ORF">AWC38_SpisGene22751</name>
</gene>
<evidence type="ECO:0000256" key="3">
    <source>
        <dbReference type="ARBA" id="ARBA00022475"/>
    </source>
</evidence>